<dbReference type="Proteomes" id="UP001165065">
    <property type="component" value="Unassembled WGS sequence"/>
</dbReference>
<comment type="cofactor">
    <cofactor evidence="1">
        <name>L-ascorbate</name>
        <dbReference type="ChEBI" id="CHEBI:38290"/>
    </cofactor>
</comment>
<evidence type="ECO:0000256" key="3">
    <source>
        <dbReference type="ARBA" id="ARBA00022964"/>
    </source>
</evidence>
<gene>
    <name evidence="8" type="ORF">TrCOL_g6498</name>
</gene>
<evidence type="ECO:0000256" key="4">
    <source>
        <dbReference type="ARBA" id="ARBA00023002"/>
    </source>
</evidence>
<keyword evidence="5" id="KW-0408">Iron</keyword>
<feature type="compositionally biased region" description="Low complexity" evidence="6">
    <location>
        <begin position="23"/>
        <end position="34"/>
    </location>
</feature>
<dbReference type="InterPro" id="IPR045054">
    <property type="entry name" value="P4HA-like"/>
</dbReference>
<organism evidence="8 9">
    <name type="scientific">Triparma columacea</name>
    <dbReference type="NCBI Taxonomy" id="722753"/>
    <lineage>
        <taxon>Eukaryota</taxon>
        <taxon>Sar</taxon>
        <taxon>Stramenopiles</taxon>
        <taxon>Ochrophyta</taxon>
        <taxon>Bolidophyceae</taxon>
        <taxon>Parmales</taxon>
        <taxon>Triparmaceae</taxon>
        <taxon>Triparma</taxon>
    </lineage>
</organism>
<dbReference type="SMART" id="SM00702">
    <property type="entry name" value="P4Hc"/>
    <property type="match status" value="1"/>
</dbReference>
<accession>A0A9W7GCS9</accession>
<evidence type="ECO:0000256" key="2">
    <source>
        <dbReference type="ARBA" id="ARBA00022723"/>
    </source>
</evidence>
<dbReference type="InterPro" id="IPR006620">
    <property type="entry name" value="Pro_4_hyd_alph"/>
</dbReference>
<feature type="compositionally biased region" description="Low complexity" evidence="6">
    <location>
        <begin position="42"/>
        <end position="55"/>
    </location>
</feature>
<dbReference type="EMBL" id="BRYA01000153">
    <property type="protein sequence ID" value="GMI41537.1"/>
    <property type="molecule type" value="Genomic_DNA"/>
</dbReference>
<keyword evidence="9" id="KW-1185">Reference proteome</keyword>
<dbReference type="Gene3D" id="2.60.120.620">
    <property type="entry name" value="q2cbj1_9rhob like domain"/>
    <property type="match status" value="1"/>
</dbReference>
<dbReference type="PANTHER" id="PTHR10869:SF247">
    <property type="entry name" value="FE2OG DIOXYGENASE DOMAIN-CONTAINING PROTEIN"/>
    <property type="match status" value="1"/>
</dbReference>
<dbReference type="PANTHER" id="PTHR10869">
    <property type="entry name" value="PROLYL 4-HYDROXYLASE ALPHA SUBUNIT"/>
    <property type="match status" value="1"/>
</dbReference>
<evidence type="ECO:0000256" key="1">
    <source>
        <dbReference type="ARBA" id="ARBA00001961"/>
    </source>
</evidence>
<reference evidence="9" key="1">
    <citation type="journal article" date="2023" name="Commun. Biol.">
        <title>Genome analysis of Parmales, the sister group of diatoms, reveals the evolutionary specialization of diatoms from phago-mixotrophs to photoautotrophs.</title>
        <authorList>
            <person name="Ban H."/>
            <person name="Sato S."/>
            <person name="Yoshikawa S."/>
            <person name="Yamada K."/>
            <person name="Nakamura Y."/>
            <person name="Ichinomiya M."/>
            <person name="Sato N."/>
            <person name="Blanc-Mathieu R."/>
            <person name="Endo H."/>
            <person name="Kuwata A."/>
            <person name="Ogata H."/>
        </authorList>
    </citation>
    <scope>NUCLEOTIDE SEQUENCE [LARGE SCALE GENOMIC DNA]</scope>
</reference>
<feature type="domain" description="Fe2OG dioxygenase" evidence="7">
    <location>
        <begin position="400"/>
        <end position="517"/>
    </location>
</feature>
<proteinExistence type="predicted"/>
<dbReference type="GO" id="GO:0005506">
    <property type="term" value="F:iron ion binding"/>
    <property type="evidence" value="ECO:0007669"/>
    <property type="project" value="InterPro"/>
</dbReference>
<keyword evidence="3" id="KW-0223">Dioxygenase</keyword>
<feature type="region of interest" description="Disordered" evidence="6">
    <location>
        <begin position="1"/>
        <end position="62"/>
    </location>
</feature>
<dbReference type="GO" id="GO:0004656">
    <property type="term" value="F:procollagen-proline 4-dioxygenase activity"/>
    <property type="evidence" value="ECO:0007669"/>
    <property type="project" value="TreeGrafter"/>
</dbReference>
<protein>
    <recommendedName>
        <fullName evidence="7">Fe2OG dioxygenase domain-containing protein</fullName>
    </recommendedName>
</protein>
<evidence type="ECO:0000256" key="5">
    <source>
        <dbReference type="ARBA" id="ARBA00023004"/>
    </source>
</evidence>
<keyword evidence="4" id="KW-0560">Oxidoreductase</keyword>
<dbReference type="InterPro" id="IPR044862">
    <property type="entry name" value="Pro_4_hyd_alph_FE2OG_OXY"/>
</dbReference>
<dbReference type="GO" id="GO:0031418">
    <property type="term" value="F:L-ascorbic acid binding"/>
    <property type="evidence" value="ECO:0007669"/>
    <property type="project" value="InterPro"/>
</dbReference>
<evidence type="ECO:0000313" key="8">
    <source>
        <dbReference type="EMBL" id="GMI41537.1"/>
    </source>
</evidence>
<keyword evidence="2" id="KW-0479">Metal-binding</keyword>
<sequence length="520" mass="56529">MGKNKRKRQKLEAQRVAEEFKRTSSTTITSSITSEASLVPQSATSSTATSPSTLPLGPPTLPLGPPTAEVLDYLTQLGSGGADLYWSPAMKSLRRAIHPLVQHSLTQYKLPDYASLITAHLNPPSTSKDKEQAILYLRALRDMGTKVKQGTVQRWVRMASDGGGEGGEVGGEGRRIRLLAGIVGVGEGSVRGDNAHDPRKALEEAKMEEGEGGEKKGGGEEGIFYVGTFSIPTPTTTTVTTEGEFEGEEMLPCYVPDSSTFKECLRIPGPERKPPNENDLVVRMSSDPVCNGGEGNRGLFQCKTLVKKHDVRGVEGAFVLENVLSPRECEYVKGTLELMGFSKNLVLGKEDTGIGECEWMTCEGTGEGGIKGTNEKGMLGAIWRRVEGLVPEVQGKKPVGINARWRGFRYKEGGIYRMHIDGSWVRGGVRNGRLTEDDEGGVKSRLTFLIYLNDDFEGGETTFFTPRKGGGLEGRKVRPRKGCVLVFPQGNERSLLHEGSGVTGRGTKWVVRTDVLYKGF</sequence>
<dbReference type="AlphaFoldDB" id="A0A9W7GCS9"/>
<comment type="caution">
    <text evidence="8">The sequence shown here is derived from an EMBL/GenBank/DDBJ whole genome shotgun (WGS) entry which is preliminary data.</text>
</comment>
<dbReference type="PROSITE" id="PS51471">
    <property type="entry name" value="FE2OG_OXY"/>
    <property type="match status" value="1"/>
</dbReference>
<dbReference type="InterPro" id="IPR005123">
    <property type="entry name" value="Oxoglu/Fe-dep_dioxygenase_dom"/>
</dbReference>
<name>A0A9W7GCS9_9STRA</name>
<dbReference type="Pfam" id="PF13640">
    <property type="entry name" value="2OG-FeII_Oxy_3"/>
    <property type="match status" value="1"/>
</dbReference>
<dbReference type="OrthoDB" id="197550at2759"/>
<evidence type="ECO:0000313" key="9">
    <source>
        <dbReference type="Proteomes" id="UP001165065"/>
    </source>
</evidence>
<evidence type="ECO:0000259" key="7">
    <source>
        <dbReference type="PROSITE" id="PS51471"/>
    </source>
</evidence>
<feature type="compositionally biased region" description="Basic and acidic residues" evidence="6">
    <location>
        <begin position="10"/>
        <end position="22"/>
    </location>
</feature>
<evidence type="ECO:0000256" key="6">
    <source>
        <dbReference type="SAM" id="MobiDB-lite"/>
    </source>
</evidence>
<dbReference type="GO" id="GO:0005783">
    <property type="term" value="C:endoplasmic reticulum"/>
    <property type="evidence" value="ECO:0007669"/>
    <property type="project" value="TreeGrafter"/>
</dbReference>